<dbReference type="PROSITE" id="PS50005">
    <property type="entry name" value="TPR"/>
    <property type="match status" value="1"/>
</dbReference>
<dbReference type="PANTHER" id="PTHR19959:SF119">
    <property type="entry name" value="FUNGAL LIPASE-LIKE DOMAIN-CONTAINING PROTEIN"/>
    <property type="match status" value="1"/>
</dbReference>
<reference evidence="3 4" key="1">
    <citation type="submission" date="2015-08" db="EMBL/GenBank/DDBJ databases">
        <title>Investigation of the bacterial diversity of lava forest soil.</title>
        <authorList>
            <person name="Lee J.S."/>
        </authorList>
    </citation>
    <scope>NUCLEOTIDE SEQUENCE [LARGE SCALE GENOMIC DNA]</scope>
    <source>
        <strain evidence="3 4">GJW-30</strain>
    </source>
</reference>
<dbReference type="PANTHER" id="PTHR19959">
    <property type="entry name" value="KINESIN LIGHT CHAIN"/>
    <property type="match status" value="1"/>
</dbReference>
<keyword evidence="1" id="KW-0802">TPR repeat</keyword>
<name>A0A0S3PQG2_9BRAD</name>
<dbReference type="Proteomes" id="UP000236884">
    <property type="component" value="Chromosome"/>
</dbReference>
<evidence type="ECO:0000259" key="2">
    <source>
        <dbReference type="Pfam" id="PF20703"/>
    </source>
</evidence>
<gene>
    <name evidence="3" type="ORF">GJW-30_1_00732</name>
</gene>
<feature type="domain" description="Novel STAND NTPase 1" evidence="2">
    <location>
        <begin position="203"/>
        <end position="646"/>
    </location>
</feature>
<dbReference type="OrthoDB" id="8021210at2"/>
<feature type="repeat" description="TPR" evidence="1">
    <location>
        <begin position="796"/>
        <end position="829"/>
    </location>
</feature>
<sequence>MRRIRVFVSSPGDARFERARLARVIERLNGEFRGVAQLEPIRWETEFYKAHDTFQAQIPESAACDMVIAVFRSRLGTELPPSFPPDAEGRAYPSGTAYEVLSAIHAARQHGHPDVYVFRATEPPVVKLEDPERSQIESQWERLKQFFDDWFISPEGQFIAALQTFNSTDDFEEQAERLLRKWLEEKVLRGRSVVWPADIKGSPFRGLAAFGYKHASVFFGRNRDIAKTVDRFKDASEKGCAFLLLNGASGSGKSSLARAGLVPRLTAPGVVPQVDHWRVASMRVGEVGGDPTLSLARRLFDRADDLPDDERGRPAALPELSATDFRTPEDLASLLRHADPTALRPIIGALDTISREVQVREGYQRAARADLLLLVDQLDDIFSADTTEQERTRFITLLDLLARSGRVWVIATLRADLYEQLLNEPDLRTLKEAGASYDLAAPQAAELAEIVRAPAQAADLTYETDPASGEPLDERLLKDADRPDLLPLLQFTLNQLFEARESNGSQTLLTFKAYRALGGLEGAVDKEAERAIAGLSETDRARLPRLLRQLAIPAAAGSASLDIRSVPRSEAAYDEASANLVRALVDARILLASGESAEATVRLAHARVLQSWKRASAIVAENADFYRIRADVEGQRDRWQKAGKSRDLLVGAGLPLAEAEQIVKTYGDELPSETKQYVAASGSRARLRQRAVAAAAIVFACVAALAGWQWVEASRNAQIARAEKARAEANFTAAKGTVDGLIFDIAIGLENLEGVRGEAVQKILETVRKTIDTLVATAPNDADLQRSRAAMLLRFSEIYTRTGDAKRAMDSLQEALAIVRKLLTIDPKRPLWLRDQIVIFERIAILTGQMGNAAESERLQDESLVTLRKLIADNPDSVDLQRDLMVTLKRTGQRKLSAGNLAAAQTDFAEALKTIRALVARDANNAQWQNDLADTLVAFSDGQTAAGDNAGAITSLEEALTVSRALVARDNTNIKWARDLTLVLERLGDTKAMAFDPKGALPYYEEAVQISRRNAALDPNDLNRRRDLATGLTKIAGARMLAQEFAAAQVLADEALEVARDLAKRDPDNAQRLRDLSKALQFAATIRYFQDKVAESEVLSQEALEVTRRLVTMAPNDIELLRDLSGALRRIADARAKRGDYPGAIQGYEETLVVARRVAAQDRGDGVWLRDLTLTLSLMATAKEKAGDREGLHAVNRERIENIRKLLARAPLKNDVIDAALALYGLFSSGGTEAEKRAWLEEALGLLDGLERGGQSDANVKGMQTALRKMIEGLPK</sequence>
<dbReference type="InterPro" id="IPR049052">
    <property type="entry name" value="nSTAND1"/>
</dbReference>
<evidence type="ECO:0000256" key="1">
    <source>
        <dbReference type="PROSITE-ProRule" id="PRU00339"/>
    </source>
</evidence>
<dbReference type="EMBL" id="AP014946">
    <property type="protein sequence ID" value="BAT58210.1"/>
    <property type="molecule type" value="Genomic_DNA"/>
</dbReference>
<keyword evidence="4" id="KW-1185">Reference proteome</keyword>
<dbReference type="KEGG" id="vgo:GJW-30_1_00732"/>
<dbReference type="InterPro" id="IPR027417">
    <property type="entry name" value="P-loop_NTPase"/>
</dbReference>
<dbReference type="InterPro" id="IPR019734">
    <property type="entry name" value="TPR_rpt"/>
</dbReference>
<dbReference type="SUPFAM" id="SSF48452">
    <property type="entry name" value="TPR-like"/>
    <property type="match status" value="2"/>
</dbReference>
<proteinExistence type="predicted"/>
<dbReference type="SUPFAM" id="SSF52540">
    <property type="entry name" value="P-loop containing nucleoside triphosphate hydrolases"/>
    <property type="match status" value="1"/>
</dbReference>
<dbReference type="SMART" id="SM00028">
    <property type="entry name" value="TPR"/>
    <property type="match status" value="5"/>
</dbReference>
<organism evidence="3 4">
    <name type="scientific">Variibacter gotjawalensis</name>
    <dbReference type="NCBI Taxonomy" id="1333996"/>
    <lineage>
        <taxon>Bacteria</taxon>
        <taxon>Pseudomonadati</taxon>
        <taxon>Pseudomonadota</taxon>
        <taxon>Alphaproteobacteria</taxon>
        <taxon>Hyphomicrobiales</taxon>
        <taxon>Nitrobacteraceae</taxon>
        <taxon>Variibacter</taxon>
    </lineage>
</organism>
<dbReference type="Gene3D" id="3.40.50.300">
    <property type="entry name" value="P-loop containing nucleotide triphosphate hydrolases"/>
    <property type="match status" value="1"/>
</dbReference>
<dbReference type="AlphaFoldDB" id="A0A0S3PQG2"/>
<dbReference type="Pfam" id="PF20703">
    <property type="entry name" value="nSTAND1"/>
    <property type="match status" value="1"/>
</dbReference>
<protein>
    <submittedName>
        <fullName evidence="3">Tetratricopeptide repeat protein</fullName>
    </submittedName>
</protein>
<dbReference type="InterPro" id="IPR011990">
    <property type="entry name" value="TPR-like_helical_dom_sf"/>
</dbReference>
<accession>A0A0S3PQG2</accession>
<dbReference type="RefSeq" id="WP_096351770.1">
    <property type="nucleotide sequence ID" value="NZ_AP014946.1"/>
</dbReference>
<dbReference type="Gene3D" id="1.25.40.10">
    <property type="entry name" value="Tetratricopeptide repeat domain"/>
    <property type="match status" value="2"/>
</dbReference>
<evidence type="ECO:0000313" key="3">
    <source>
        <dbReference type="EMBL" id="BAT58210.1"/>
    </source>
</evidence>
<evidence type="ECO:0000313" key="4">
    <source>
        <dbReference type="Proteomes" id="UP000236884"/>
    </source>
</evidence>